<sequence>MRRYIFFDISSSFFLSYTYSTFLLSFFGLTSAFINEWVILNALLVYLILVGVLIFGLLSFDKSVANNFFVGL</sequence>
<comment type="caution">
    <text evidence="2">The sequence shown here is derived from an EMBL/GenBank/DDBJ whole genome shotgun (WGS) entry which is preliminary data.</text>
</comment>
<feature type="transmembrane region" description="Helical" evidence="1">
    <location>
        <begin position="40"/>
        <end position="60"/>
    </location>
</feature>
<organism evidence="2">
    <name type="scientific">marine sediment metagenome</name>
    <dbReference type="NCBI Taxonomy" id="412755"/>
    <lineage>
        <taxon>unclassified sequences</taxon>
        <taxon>metagenomes</taxon>
        <taxon>ecological metagenomes</taxon>
    </lineage>
</organism>
<protein>
    <submittedName>
        <fullName evidence="2">Uncharacterized protein</fullName>
    </submittedName>
</protein>
<reference evidence="2" key="1">
    <citation type="journal article" date="2015" name="Nature">
        <title>Complex archaea that bridge the gap between prokaryotes and eukaryotes.</title>
        <authorList>
            <person name="Spang A."/>
            <person name="Saw J.H."/>
            <person name="Jorgensen S.L."/>
            <person name="Zaremba-Niedzwiedzka K."/>
            <person name="Martijn J."/>
            <person name="Lind A.E."/>
            <person name="van Eijk R."/>
            <person name="Schleper C."/>
            <person name="Guy L."/>
            <person name="Ettema T.J."/>
        </authorList>
    </citation>
    <scope>NUCLEOTIDE SEQUENCE</scope>
</reference>
<keyword evidence="1" id="KW-1133">Transmembrane helix</keyword>
<accession>A0A0F9JJH7</accession>
<evidence type="ECO:0000313" key="2">
    <source>
        <dbReference type="EMBL" id="KKM70019.1"/>
    </source>
</evidence>
<evidence type="ECO:0000256" key="1">
    <source>
        <dbReference type="SAM" id="Phobius"/>
    </source>
</evidence>
<dbReference type="AlphaFoldDB" id="A0A0F9JJH7"/>
<keyword evidence="1" id="KW-0812">Transmembrane</keyword>
<keyword evidence="1" id="KW-0472">Membrane</keyword>
<proteinExistence type="predicted"/>
<gene>
    <name evidence="2" type="ORF">LCGC14_1444960</name>
</gene>
<feature type="transmembrane region" description="Helical" evidence="1">
    <location>
        <begin position="12"/>
        <end position="34"/>
    </location>
</feature>
<name>A0A0F9JJH7_9ZZZZ</name>
<dbReference type="EMBL" id="LAZR01009895">
    <property type="protein sequence ID" value="KKM70019.1"/>
    <property type="molecule type" value="Genomic_DNA"/>
</dbReference>